<dbReference type="AlphaFoldDB" id="A0AA85JA30"/>
<dbReference type="Gene3D" id="3.60.10.10">
    <property type="entry name" value="Endonuclease/exonuclease/phosphatase"/>
    <property type="match status" value="1"/>
</dbReference>
<organism evidence="1 2">
    <name type="scientific">Trichobilharzia regenti</name>
    <name type="common">Nasal bird schistosome</name>
    <dbReference type="NCBI Taxonomy" id="157069"/>
    <lineage>
        <taxon>Eukaryota</taxon>
        <taxon>Metazoa</taxon>
        <taxon>Spiralia</taxon>
        <taxon>Lophotrochozoa</taxon>
        <taxon>Platyhelminthes</taxon>
        <taxon>Trematoda</taxon>
        <taxon>Digenea</taxon>
        <taxon>Strigeidida</taxon>
        <taxon>Schistosomatoidea</taxon>
        <taxon>Schistosomatidae</taxon>
        <taxon>Trichobilharzia</taxon>
    </lineage>
</organism>
<evidence type="ECO:0008006" key="3">
    <source>
        <dbReference type="Google" id="ProtNLM"/>
    </source>
</evidence>
<dbReference type="InterPro" id="IPR036691">
    <property type="entry name" value="Endo/exonu/phosph_ase_sf"/>
</dbReference>
<dbReference type="WBParaSite" id="TREG1_143740.1">
    <property type="protein sequence ID" value="TREG1_143740.1"/>
    <property type="gene ID" value="TREG1_143740"/>
</dbReference>
<accession>A0AA85JA30</accession>
<dbReference type="SUPFAM" id="SSF56219">
    <property type="entry name" value="DNase I-like"/>
    <property type="match status" value="1"/>
</dbReference>
<proteinExistence type="predicted"/>
<keyword evidence="1" id="KW-1185">Reference proteome</keyword>
<name>A0AA85JA30_TRIRE</name>
<reference evidence="2" key="2">
    <citation type="submission" date="2023-11" db="UniProtKB">
        <authorList>
            <consortium name="WormBaseParasite"/>
        </authorList>
    </citation>
    <scope>IDENTIFICATION</scope>
</reference>
<evidence type="ECO:0000313" key="2">
    <source>
        <dbReference type="WBParaSite" id="TREG1_143740.1"/>
    </source>
</evidence>
<sequence>MISPTATKALMQWEANSPRLMTAKFKSKGRKVSIIQCYAPTNNADLEKKEEFYRELQATMDNTPASDIKILMGDTNAKLGPDNTGRELIIGRGALGEMNENGELFADF</sequence>
<evidence type="ECO:0000313" key="1">
    <source>
        <dbReference type="Proteomes" id="UP000050795"/>
    </source>
</evidence>
<reference evidence="1" key="1">
    <citation type="submission" date="2022-06" db="EMBL/GenBank/DDBJ databases">
        <authorList>
            <person name="Berger JAMES D."/>
            <person name="Berger JAMES D."/>
        </authorList>
    </citation>
    <scope>NUCLEOTIDE SEQUENCE [LARGE SCALE GENOMIC DNA]</scope>
</reference>
<dbReference type="Proteomes" id="UP000050795">
    <property type="component" value="Unassembled WGS sequence"/>
</dbReference>
<protein>
    <recommendedName>
        <fullName evidence="3">Endo/exonuclease/phosphatase domain-containing protein</fullName>
    </recommendedName>
</protein>